<reference evidence="1" key="1">
    <citation type="submission" date="2020-10" db="EMBL/GenBank/DDBJ databases">
        <title>ChiBAC.</title>
        <authorList>
            <person name="Zenner C."/>
            <person name="Hitch T.C.A."/>
            <person name="Clavel T."/>
        </authorList>
    </citation>
    <scope>NUCLEOTIDE SEQUENCE</scope>
    <source>
        <strain evidence="1">DSM 107454</strain>
    </source>
</reference>
<comment type="caution">
    <text evidence="1">The sequence shown here is derived from an EMBL/GenBank/DDBJ whole genome shotgun (WGS) entry which is preliminary data.</text>
</comment>
<organism evidence="1 2">
    <name type="scientific">Ructibacterium gallinarum</name>
    <dbReference type="NCBI Taxonomy" id="2779355"/>
    <lineage>
        <taxon>Bacteria</taxon>
        <taxon>Bacillati</taxon>
        <taxon>Bacillota</taxon>
        <taxon>Clostridia</taxon>
        <taxon>Eubacteriales</taxon>
        <taxon>Oscillospiraceae</taxon>
        <taxon>Ructibacterium</taxon>
    </lineage>
</organism>
<dbReference type="AlphaFoldDB" id="A0A9D5LZF7"/>
<dbReference type="Pfam" id="PF13692">
    <property type="entry name" value="Glyco_trans_1_4"/>
    <property type="match status" value="1"/>
</dbReference>
<dbReference type="SUPFAM" id="SSF53756">
    <property type="entry name" value="UDP-Glycosyltransferase/glycogen phosphorylase"/>
    <property type="match status" value="1"/>
</dbReference>
<dbReference type="RefSeq" id="WP_226391897.1">
    <property type="nucleotide sequence ID" value="NZ_JADCKB010000003.1"/>
</dbReference>
<evidence type="ECO:0000313" key="2">
    <source>
        <dbReference type="Proteomes" id="UP000806542"/>
    </source>
</evidence>
<evidence type="ECO:0000313" key="1">
    <source>
        <dbReference type="EMBL" id="MBE5039336.1"/>
    </source>
</evidence>
<dbReference type="EMBL" id="JADCKB010000003">
    <property type="protein sequence ID" value="MBE5039336.1"/>
    <property type="molecule type" value="Genomic_DNA"/>
</dbReference>
<proteinExistence type="predicted"/>
<protein>
    <submittedName>
        <fullName evidence="1">Glycosyltransferase</fullName>
    </submittedName>
</protein>
<dbReference type="Gene3D" id="3.40.50.2000">
    <property type="entry name" value="Glycogen Phosphorylase B"/>
    <property type="match status" value="1"/>
</dbReference>
<keyword evidence="2" id="KW-1185">Reference proteome</keyword>
<gene>
    <name evidence="1" type="ORF">INF28_02490</name>
</gene>
<dbReference type="Proteomes" id="UP000806542">
    <property type="component" value="Unassembled WGS sequence"/>
</dbReference>
<sequence length="288" mass="32784">MQAVLFVYLILHTETNEKVLVYHSVGYGNAVFWAKKLKKFKMILEVEEIYQNVQNLGFIKNKREYRDFRLADGYIFPTKLLNDLINVEHKPYAVIHGTYHVEPKRNVSFQDNKIHVVYAGTFDSKKGGAAAAISAAKWLPENYHVHILGFGSEQEIQKIKDLVLETVPQTKAAISYDGLLAGEEYIQFIQKCHIGLSTQNPDASFNDTSFPSKILSYMANGLRVVTVRIPAIETSAIGKDVYYYEEQTPEKIAEAILKIDFHDAYDGRKKIAVLDQQFCGDLKEIILK</sequence>
<name>A0A9D5LZF7_9FIRM</name>
<accession>A0A9D5LZF7</accession>